<evidence type="ECO:0000313" key="9">
    <source>
        <dbReference type="Proteomes" id="UP001144372"/>
    </source>
</evidence>
<evidence type="ECO:0000256" key="5">
    <source>
        <dbReference type="ARBA" id="ARBA00023136"/>
    </source>
</evidence>
<evidence type="ECO:0000313" key="8">
    <source>
        <dbReference type="EMBL" id="GLI33118.1"/>
    </source>
</evidence>
<feature type="transmembrane region" description="Helical" evidence="6">
    <location>
        <begin position="195"/>
        <end position="214"/>
    </location>
</feature>
<keyword evidence="2" id="KW-1003">Cell membrane</keyword>
<feature type="transmembrane region" description="Helical" evidence="6">
    <location>
        <begin position="288"/>
        <end position="306"/>
    </location>
</feature>
<reference evidence="8" key="1">
    <citation type="submission" date="2022-12" db="EMBL/GenBank/DDBJ databases">
        <title>Reference genome sequencing for broad-spectrum identification of bacterial and archaeal isolates by mass spectrometry.</title>
        <authorList>
            <person name="Sekiguchi Y."/>
            <person name="Tourlousse D.M."/>
        </authorList>
    </citation>
    <scope>NUCLEOTIDE SEQUENCE</scope>
    <source>
        <strain evidence="8">ASRB1</strain>
    </source>
</reference>
<name>A0A9W6D0M3_9BACT</name>
<sequence>MQGFEFMDQSASIPKRGYLYVALGALLWAISGSSAKFLFQQGVTPFDLAQARVTLASVLLFLWLLLHRPSLLRISYKDIAYFVVLGVAGMAMVHLTYFLAISKIKVAAAILLQYQAPVLIALYGVIVAKENLTRYTVLAILGAIAGCYLVVGAYNLDLLTLNREGVIYGLLSAMAFGGYSVYGERGMRRYDPWTVLFYALLIAAIFWNSVHPLWNAAPPPFASVLRSYSPVQWAWILYIVVLGTILPFGLYFQGINLIRSTRASITATLEPITAGVISYIFLRESLSSLQILGAILVIGAIVLLQLRQEYDDKTPALIRARSNTAKAA</sequence>
<dbReference type="InterPro" id="IPR037185">
    <property type="entry name" value="EmrE-like"/>
</dbReference>
<dbReference type="Proteomes" id="UP001144372">
    <property type="component" value="Unassembled WGS sequence"/>
</dbReference>
<feature type="transmembrane region" description="Helical" evidence="6">
    <location>
        <begin position="17"/>
        <end position="39"/>
    </location>
</feature>
<evidence type="ECO:0000256" key="4">
    <source>
        <dbReference type="ARBA" id="ARBA00022989"/>
    </source>
</evidence>
<feature type="transmembrane region" description="Helical" evidence="6">
    <location>
        <begin position="79"/>
        <end position="100"/>
    </location>
</feature>
<feature type="transmembrane region" description="Helical" evidence="6">
    <location>
        <begin position="135"/>
        <end position="154"/>
    </location>
</feature>
<dbReference type="Pfam" id="PF00892">
    <property type="entry name" value="EamA"/>
    <property type="match status" value="2"/>
</dbReference>
<comment type="caution">
    <text evidence="8">The sequence shown here is derived from an EMBL/GenBank/DDBJ whole genome shotgun (WGS) entry which is preliminary data.</text>
</comment>
<dbReference type="PANTHER" id="PTHR42920">
    <property type="entry name" value="OS03G0707200 PROTEIN-RELATED"/>
    <property type="match status" value="1"/>
</dbReference>
<evidence type="ECO:0000256" key="2">
    <source>
        <dbReference type="ARBA" id="ARBA00022475"/>
    </source>
</evidence>
<dbReference type="EMBL" id="BSDR01000001">
    <property type="protein sequence ID" value="GLI33118.1"/>
    <property type="molecule type" value="Genomic_DNA"/>
</dbReference>
<dbReference type="Gene3D" id="1.10.3730.20">
    <property type="match status" value="1"/>
</dbReference>
<proteinExistence type="predicted"/>
<keyword evidence="9" id="KW-1185">Reference proteome</keyword>
<comment type="subcellular location">
    <subcellularLocation>
        <location evidence="1">Cell membrane</location>
        <topology evidence="1">Multi-pass membrane protein</topology>
    </subcellularLocation>
</comment>
<evidence type="ECO:0000256" key="3">
    <source>
        <dbReference type="ARBA" id="ARBA00022692"/>
    </source>
</evidence>
<keyword evidence="3 6" id="KW-0812">Transmembrane</keyword>
<evidence type="ECO:0000256" key="6">
    <source>
        <dbReference type="SAM" id="Phobius"/>
    </source>
</evidence>
<evidence type="ECO:0000259" key="7">
    <source>
        <dbReference type="Pfam" id="PF00892"/>
    </source>
</evidence>
<keyword evidence="5 6" id="KW-0472">Membrane</keyword>
<dbReference type="SUPFAM" id="SSF103481">
    <property type="entry name" value="Multidrug resistance efflux transporter EmrE"/>
    <property type="match status" value="2"/>
</dbReference>
<keyword evidence="4 6" id="KW-1133">Transmembrane helix</keyword>
<feature type="domain" description="EamA" evidence="7">
    <location>
        <begin position="165"/>
        <end position="304"/>
    </location>
</feature>
<feature type="transmembrane region" description="Helical" evidence="6">
    <location>
        <begin position="106"/>
        <end position="128"/>
    </location>
</feature>
<feature type="transmembrane region" description="Helical" evidence="6">
    <location>
        <begin position="234"/>
        <end position="252"/>
    </location>
</feature>
<feature type="transmembrane region" description="Helical" evidence="6">
    <location>
        <begin position="166"/>
        <end position="183"/>
    </location>
</feature>
<dbReference type="AlphaFoldDB" id="A0A9W6D0M3"/>
<feature type="transmembrane region" description="Helical" evidence="6">
    <location>
        <begin position="51"/>
        <end position="67"/>
    </location>
</feature>
<dbReference type="PANTHER" id="PTHR42920:SF11">
    <property type="entry name" value="INNER MEMBRANE PROTEIN YTFF"/>
    <property type="match status" value="1"/>
</dbReference>
<feature type="transmembrane region" description="Helical" evidence="6">
    <location>
        <begin position="264"/>
        <end position="282"/>
    </location>
</feature>
<dbReference type="InterPro" id="IPR051258">
    <property type="entry name" value="Diverse_Substrate_Transporter"/>
</dbReference>
<protein>
    <submittedName>
        <fullName evidence="8">Membrane protein</fullName>
    </submittedName>
</protein>
<dbReference type="InterPro" id="IPR000620">
    <property type="entry name" value="EamA_dom"/>
</dbReference>
<dbReference type="GO" id="GO:0005886">
    <property type="term" value="C:plasma membrane"/>
    <property type="evidence" value="ECO:0007669"/>
    <property type="project" value="UniProtKB-SubCell"/>
</dbReference>
<organism evidence="8 9">
    <name type="scientific">Desulforhabdus amnigena</name>
    <dbReference type="NCBI Taxonomy" id="40218"/>
    <lineage>
        <taxon>Bacteria</taxon>
        <taxon>Pseudomonadati</taxon>
        <taxon>Thermodesulfobacteriota</taxon>
        <taxon>Syntrophobacteria</taxon>
        <taxon>Syntrophobacterales</taxon>
        <taxon>Syntrophobacteraceae</taxon>
        <taxon>Desulforhabdus</taxon>
    </lineage>
</organism>
<evidence type="ECO:0000256" key="1">
    <source>
        <dbReference type="ARBA" id="ARBA00004651"/>
    </source>
</evidence>
<accession>A0A9W6D0M3</accession>
<feature type="domain" description="EamA" evidence="7">
    <location>
        <begin position="16"/>
        <end position="151"/>
    </location>
</feature>
<gene>
    <name evidence="8" type="ORF">DAMNIGENAA_05510</name>
</gene>